<organism evidence="1 2">
    <name type="scientific">Cytobacillus firmus</name>
    <name type="common">Bacillus firmus</name>
    <dbReference type="NCBI Taxonomy" id="1399"/>
    <lineage>
        <taxon>Bacteria</taxon>
        <taxon>Bacillati</taxon>
        <taxon>Bacillota</taxon>
        <taxon>Bacilli</taxon>
        <taxon>Bacillales</taxon>
        <taxon>Bacillaceae</taxon>
        <taxon>Cytobacillus</taxon>
    </lineage>
</organism>
<dbReference type="OrthoDB" id="9810066at2"/>
<dbReference type="EMBL" id="VDEM01000035">
    <property type="protein sequence ID" value="KAF0823230.1"/>
    <property type="molecule type" value="Genomic_DNA"/>
</dbReference>
<dbReference type="Proteomes" id="UP000465778">
    <property type="component" value="Unassembled WGS sequence"/>
</dbReference>
<dbReference type="AlphaFoldDB" id="A0A800MVU7"/>
<dbReference type="GeneID" id="67526553"/>
<gene>
    <name evidence="1" type="ORF">KIS1582_2951</name>
</gene>
<evidence type="ECO:0000313" key="1">
    <source>
        <dbReference type="EMBL" id="KAF0823230.1"/>
    </source>
</evidence>
<accession>A0A800MVU7</accession>
<evidence type="ECO:0000313" key="2">
    <source>
        <dbReference type="Proteomes" id="UP000465778"/>
    </source>
</evidence>
<proteinExistence type="predicted"/>
<sequence>MNETKKLVSAIQSEAGSLSDPSWFDRINRWPAWMWANIFSVFCNS</sequence>
<name>A0A800MVU7_CYTFI</name>
<reference evidence="1 2" key="1">
    <citation type="journal article" date="2020" name="G3 (Bethesda)">
        <title>Whole Genome Sequencing and Comparative Genomics of Two Nematicidal Bacillus Strains Reveals a Wide Range of Possible Virulence Factors.</title>
        <authorList>
            <person name="Susic N."/>
            <person name="Janezic S."/>
            <person name="Rupnik M."/>
            <person name="Geric Stare B."/>
        </authorList>
    </citation>
    <scope>NUCLEOTIDE SEQUENCE [LARGE SCALE GENOMIC DNA]</scope>
    <source>
        <strain evidence="1 2">I-1582</strain>
    </source>
</reference>
<comment type="caution">
    <text evidence="1">The sequence shown here is derived from an EMBL/GenBank/DDBJ whole genome shotgun (WGS) entry which is preliminary data.</text>
</comment>
<dbReference type="RefSeq" id="WP_156478358.1">
    <property type="nucleotide sequence ID" value="NZ_JAQZDS010000002.1"/>
</dbReference>
<protein>
    <submittedName>
        <fullName evidence="1">Uncharacterized protein</fullName>
    </submittedName>
</protein>